<dbReference type="AlphaFoldDB" id="A0A1W1C6M1"/>
<dbReference type="InterPro" id="IPR035923">
    <property type="entry name" value="TT1751-like_sf"/>
</dbReference>
<accession>A0A1W1C6M1</accession>
<evidence type="ECO:0008006" key="2">
    <source>
        <dbReference type="Google" id="ProtNLM"/>
    </source>
</evidence>
<reference evidence="1" key="1">
    <citation type="submission" date="2016-10" db="EMBL/GenBank/DDBJ databases">
        <authorList>
            <person name="de Groot N.N."/>
        </authorList>
    </citation>
    <scope>NUCLEOTIDE SEQUENCE</scope>
</reference>
<evidence type="ECO:0000313" key="1">
    <source>
        <dbReference type="EMBL" id="SFV61395.1"/>
    </source>
</evidence>
<dbReference type="SUPFAM" id="SSF103247">
    <property type="entry name" value="TT1751-like"/>
    <property type="match status" value="1"/>
</dbReference>
<sequence>MKYLIIFSLFFSNNLFAKEIIMRNIDNDFSNTWISLQKYIKKQGHQIAFRQRCDFALKQRHFDTQLYRILFFGQYQKIKEIVKRNPKIIPHLPLSITVVESNNKETLLITASLEYLINLVKSEQDKEIIRQWSKDVLQIVDNVKNDF</sequence>
<proteinExistence type="predicted"/>
<dbReference type="Gene3D" id="3.30.310.70">
    <property type="entry name" value="TT1751-like domain"/>
    <property type="match status" value="1"/>
</dbReference>
<protein>
    <recommendedName>
        <fullName evidence="2">DUF302 domain-containing protein</fullName>
    </recommendedName>
</protein>
<organism evidence="1">
    <name type="scientific">hydrothermal vent metagenome</name>
    <dbReference type="NCBI Taxonomy" id="652676"/>
    <lineage>
        <taxon>unclassified sequences</taxon>
        <taxon>metagenomes</taxon>
        <taxon>ecological metagenomes</taxon>
    </lineage>
</organism>
<name>A0A1W1C6M1_9ZZZZ</name>
<dbReference type="EMBL" id="FPHJ01000033">
    <property type="protein sequence ID" value="SFV61395.1"/>
    <property type="molecule type" value="Genomic_DNA"/>
</dbReference>
<gene>
    <name evidence="1" type="ORF">MNB_SUP05-5-538</name>
</gene>